<accession>A0A9K3STH9</accession>
<gene>
    <name evidence="1" type="ORF">OC696_02250</name>
</gene>
<evidence type="ECO:0000313" key="2">
    <source>
        <dbReference type="Proteomes" id="UP001170651"/>
    </source>
</evidence>
<dbReference type="Proteomes" id="UP001170651">
    <property type="component" value="Unassembled WGS sequence"/>
</dbReference>
<keyword evidence="2" id="KW-1185">Reference proteome</keyword>
<dbReference type="EMBL" id="JAOSIW010000019">
    <property type="protein sequence ID" value="MDO8054679.1"/>
    <property type="molecule type" value="Genomic_DNA"/>
</dbReference>
<comment type="caution">
    <text evidence="1">The sequence shown here is derived from an EMBL/GenBank/DDBJ whole genome shotgun (WGS) entry which is preliminary data.</text>
</comment>
<dbReference type="RefSeq" id="WP_213680501.1">
    <property type="nucleotide sequence ID" value="NZ_JALQCT010000016.1"/>
</dbReference>
<protein>
    <submittedName>
        <fullName evidence="1">Uncharacterized protein</fullName>
    </submittedName>
</protein>
<evidence type="ECO:0000313" key="1">
    <source>
        <dbReference type="EMBL" id="MDO8054679.1"/>
    </source>
</evidence>
<name>A0A9K3STH9_9MOLU</name>
<sequence length="136" mass="16496">MNQSYFFQKKLLKNYLSINPDYNNLYKEKTSLSFEIFQKETPRSQKLKSFTEISKSKFKITNIKSENKYKKYKIQSISTQTQIKFLKNKYKNLIEKPQNYQPFQKNLEPIYQNGIIQYKNNYLYKCSFYSHSSAEE</sequence>
<reference evidence="1 2" key="1">
    <citation type="journal article" date="2023" name="Int. J. Syst. Evol. Microbiol.">
        <title>The observation of taxonomic boundaries for the 16SrII and 16SrXXV phytoplasmas using genome-based delimitation.</title>
        <authorList>
            <person name="Rodrigues Jardim B."/>
            <person name="Tran-Nguyen L.T.T."/>
            <person name="Gambley C."/>
            <person name="Al-Sadi A.M."/>
            <person name="Al-Subhi A.M."/>
            <person name="Foissac X."/>
            <person name="Salar P."/>
            <person name="Cai H."/>
            <person name="Yang J.Y."/>
            <person name="Davis R."/>
            <person name="Jones L."/>
            <person name="Rodoni B."/>
            <person name="Constable F.E."/>
        </authorList>
    </citation>
    <scope>NUCLEOTIDE SEQUENCE [LARGE SCALE GENOMIC DNA]</scope>
    <source>
        <strain evidence="1">BAWM-OMN-P26</strain>
    </source>
</reference>
<dbReference type="AlphaFoldDB" id="A0A9K3STH9"/>
<proteinExistence type="predicted"/>
<organism evidence="1 2">
    <name type="scientific">Candidatus Phytoplasma australasiaticum subsp. australasiaticum</name>
    <dbReference type="NCBI Taxonomy" id="2832407"/>
    <lineage>
        <taxon>Bacteria</taxon>
        <taxon>Bacillati</taxon>
        <taxon>Mycoplasmatota</taxon>
        <taxon>Mollicutes</taxon>
        <taxon>Acholeplasmatales</taxon>
        <taxon>Acholeplasmataceae</taxon>
        <taxon>Candidatus Phytoplasma</taxon>
        <taxon>16SrII (Peanut WB group)</taxon>
        <taxon>Candidatus Phytoplasma australasiaticum</taxon>
    </lineage>
</organism>